<name>A0A5K7ZII7_9BACT</name>
<reference evidence="1 2" key="1">
    <citation type="submission" date="2019-11" db="EMBL/GenBank/DDBJ databases">
        <title>Comparative genomics of hydrocarbon-degrading Desulfosarcina strains.</title>
        <authorList>
            <person name="Watanabe M."/>
            <person name="Kojima H."/>
            <person name="Fukui M."/>
        </authorList>
    </citation>
    <scope>NUCLEOTIDE SEQUENCE [LARGE SCALE GENOMIC DNA]</scope>
    <source>
        <strain evidence="1 2">28bB2T</strain>
    </source>
</reference>
<gene>
    <name evidence="1" type="ORF">DSCO28_26040</name>
</gene>
<dbReference type="EMBL" id="AP021876">
    <property type="protein sequence ID" value="BBO82038.1"/>
    <property type="molecule type" value="Genomic_DNA"/>
</dbReference>
<dbReference type="KEGG" id="dov:DSCO28_26040"/>
<dbReference type="AlphaFoldDB" id="A0A5K7ZII7"/>
<evidence type="ECO:0000313" key="2">
    <source>
        <dbReference type="Proteomes" id="UP000425960"/>
    </source>
</evidence>
<organism evidence="1 2">
    <name type="scientific">Desulfosarcina ovata subsp. sediminis</name>
    <dbReference type="NCBI Taxonomy" id="885957"/>
    <lineage>
        <taxon>Bacteria</taxon>
        <taxon>Pseudomonadati</taxon>
        <taxon>Thermodesulfobacteriota</taxon>
        <taxon>Desulfobacteria</taxon>
        <taxon>Desulfobacterales</taxon>
        <taxon>Desulfosarcinaceae</taxon>
        <taxon>Desulfosarcina</taxon>
    </lineage>
</organism>
<protein>
    <submittedName>
        <fullName evidence="1">Uncharacterized protein</fullName>
    </submittedName>
</protein>
<dbReference type="Proteomes" id="UP000425960">
    <property type="component" value="Chromosome"/>
</dbReference>
<accession>A0A5K7ZII7</accession>
<sequence length="105" mass="12049">MKEFGSVILELGKNVEKNDNLSLLKLFRSKERYKSIEALLDLYEDTPIKVVLQGLGEIELKLGNDIEKGQKKNIMTIFAYDERAKPIEIENEAKAGDNIIMRMFT</sequence>
<proteinExistence type="predicted"/>
<dbReference type="RefSeq" id="WP_155322588.1">
    <property type="nucleotide sequence ID" value="NZ_AP021876.1"/>
</dbReference>
<evidence type="ECO:0000313" key="1">
    <source>
        <dbReference type="EMBL" id="BBO82038.1"/>
    </source>
</evidence>